<organism evidence="4 5">
    <name type="scientific">Sporomusa ovata</name>
    <dbReference type="NCBI Taxonomy" id="2378"/>
    <lineage>
        <taxon>Bacteria</taxon>
        <taxon>Bacillati</taxon>
        <taxon>Bacillota</taxon>
        <taxon>Negativicutes</taxon>
        <taxon>Selenomonadales</taxon>
        <taxon>Sporomusaceae</taxon>
        <taxon>Sporomusa</taxon>
    </lineage>
</organism>
<dbReference type="InterPro" id="IPR001647">
    <property type="entry name" value="HTH_TetR"/>
</dbReference>
<name>A0A0U1L7K3_9FIRM</name>
<dbReference type="EMBL" id="CTRP01000016">
    <property type="protein sequence ID" value="CQR75113.1"/>
    <property type="molecule type" value="Genomic_DNA"/>
</dbReference>
<evidence type="ECO:0000313" key="5">
    <source>
        <dbReference type="Proteomes" id="UP000049855"/>
    </source>
</evidence>
<proteinExistence type="predicted"/>
<dbReference type="Pfam" id="PF00440">
    <property type="entry name" value="TetR_N"/>
    <property type="match status" value="1"/>
</dbReference>
<dbReference type="InterPro" id="IPR009057">
    <property type="entry name" value="Homeodomain-like_sf"/>
</dbReference>
<accession>A0A0U1L7K3</accession>
<evidence type="ECO:0000313" key="4">
    <source>
        <dbReference type="EMBL" id="CQR75113.1"/>
    </source>
</evidence>
<dbReference type="Proteomes" id="UP000049855">
    <property type="component" value="Unassembled WGS sequence"/>
</dbReference>
<evidence type="ECO:0000256" key="2">
    <source>
        <dbReference type="PROSITE-ProRule" id="PRU00335"/>
    </source>
</evidence>
<dbReference type="AlphaFoldDB" id="A0A0U1L7K3"/>
<gene>
    <name evidence="4" type="ORF">SpAn4DRAFT_4477</name>
</gene>
<dbReference type="RefSeq" id="WP_021171328.1">
    <property type="nucleotide sequence ID" value="NZ_CTRP01000016.1"/>
</dbReference>
<dbReference type="PROSITE" id="PS50977">
    <property type="entry name" value="HTH_TETR_2"/>
    <property type="match status" value="1"/>
</dbReference>
<dbReference type="GO" id="GO:0003677">
    <property type="term" value="F:DNA binding"/>
    <property type="evidence" value="ECO:0007669"/>
    <property type="project" value="UniProtKB-UniRule"/>
</dbReference>
<dbReference type="Pfam" id="PF17929">
    <property type="entry name" value="TetR_C_34"/>
    <property type="match status" value="1"/>
</dbReference>
<protein>
    <submittedName>
        <fullName evidence="4">Transcriptional regulator, TetR family</fullName>
    </submittedName>
</protein>
<keyword evidence="1 2" id="KW-0238">DNA-binding</keyword>
<feature type="domain" description="HTH tetR-type" evidence="3">
    <location>
        <begin position="13"/>
        <end position="73"/>
    </location>
</feature>
<keyword evidence="5" id="KW-1185">Reference proteome</keyword>
<reference evidence="5" key="1">
    <citation type="submission" date="2015-03" db="EMBL/GenBank/DDBJ databases">
        <authorList>
            <person name="Nijsse Bart"/>
        </authorList>
    </citation>
    <scope>NUCLEOTIDE SEQUENCE [LARGE SCALE GENOMIC DNA]</scope>
</reference>
<evidence type="ECO:0000259" key="3">
    <source>
        <dbReference type="PROSITE" id="PS50977"/>
    </source>
</evidence>
<evidence type="ECO:0000256" key="1">
    <source>
        <dbReference type="ARBA" id="ARBA00023125"/>
    </source>
</evidence>
<sequence length="220" mass="25637">MSFIRARSEQQIQERILEIINAASEIYNELGYDGLSFSVISEYTKFTRPNIYKYFKTKDEILLEMLKADTIAWITALTNSFKLNKIYSIAEIAEIWVESLIRHSRLLELYAFLFTTIEKNVSVEALARFKQETVPAYQTQLMHLVEQLFPKATPTSVYDFITAQMTLAIGLYPMCQMNELQLKAVEMSGIQYTAPDFERSYKLYVYQLMYCLENGIEIKS</sequence>
<dbReference type="Gene3D" id="1.10.357.10">
    <property type="entry name" value="Tetracycline Repressor, domain 2"/>
    <property type="match status" value="1"/>
</dbReference>
<dbReference type="PRINTS" id="PR00455">
    <property type="entry name" value="HTHTETR"/>
</dbReference>
<dbReference type="SUPFAM" id="SSF46689">
    <property type="entry name" value="Homeodomain-like"/>
    <property type="match status" value="1"/>
</dbReference>
<feature type="DNA-binding region" description="H-T-H motif" evidence="2">
    <location>
        <begin position="36"/>
        <end position="55"/>
    </location>
</feature>
<dbReference type="InterPro" id="IPR041483">
    <property type="entry name" value="TetR_C_34"/>
</dbReference>